<dbReference type="EMBL" id="JACIDM010000001">
    <property type="protein sequence ID" value="MBB4081378.1"/>
    <property type="molecule type" value="Genomic_DNA"/>
</dbReference>
<sequence>MNMLSATEFTAGALADAKPLSLMLPRTKYESTVLVGSLQDKPAAVVLDGGSPFIFFPSSENFSWRGLIIPDVMIEVDQESLFDPQSTTPRLGDIVRTSTQLAVCGKADGHFGRQGRVLLHDGLLPAGSEQSAGFSRWCVVIGAGADKRTLVEVDSKRKLEA</sequence>
<evidence type="ECO:0000313" key="1">
    <source>
        <dbReference type="EMBL" id="MBB4081378.1"/>
    </source>
</evidence>
<dbReference type="RefSeq" id="WP_221212177.1">
    <property type="nucleotide sequence ID" value="NZ_BAAAER010000002.1"/>
</dbReference>
<protein>
    <submittedName>
        <fullName evidence="1">Uncharacterized protein</fullName>
    </submittedName>
</protein>
<organism evidence="1 2">
    <name type="scientific">Brevundimonas lenta</name>
    <dbReference type="NCBI Taxonomy" id="424796"/>
    <lineage>
        <taxon>Bacteria</taxon>
        <taxon>Pseudomonadati</taxon>
        <taxon>Pseudomonadota</taxon>
        <taxon>Alphaproteobacteria</taxon>
        <taxon>Caulobacterales</taxon>
        <taxon>Caulobacteraceae</taxon>
        <taxon>Brevundimonas</taxon>
    </lineage>
</organism>
<proteinExistence type="predicted"/>
<reference evidence="1 2" key="1">
    <citation type="submission" date="2020-08" db="EMBL/GenBank/DDBJ databases">
        <title>Genomic Encyclopedia of Type Strains, Phase IV (KMG-IV): sequencing the most valuable type-strain genomes for metagenomic binning, comparative biology and taxonomic classification.</title>
        <authorList>
            <person name="Goeker M."/>
        </authorList>
    </citation>
    <scope>NUCLEOTIDE SEQUENCE [LARGE SCALE GENOMIC DNA]</scope>
    <source>
        <strain evidence="1 2">DSM 23960</strain>
    </source>
</reference>
<comment type="caution">
    <text evidence="1">The sequence shown here is derived from an EMBL/GenBank/DDBJ whole genome shotgun (WGS) entry which is preliminary data.</text>
</comment>
<evidence type="ECO:0000313" key="2">
    <source>
        <dbReference type="Proteomes" id="UP000529946"/>
    </source>
</evidence>
<gene>
    <name evidence="1" type="ORF">GGR12_000217</name>
</gene>
<dbReference type="Proteomes" id="UP000529946">
    <property type="component" value="Unassembled WGS sequence"/>
</dbReference>
<dbReference type="AlphaFoldDB" id="A0A7W6NN36"/>
<accession>A0A7W6NN36</accession>
<keyword evidence="2" id="KW-1185">Reference proteome</keyword>
<name>A0A7W6NN36_9CAUL</name>